<dbReference type="InterPro" id="IPR004635">
    <property type="entry name" value="Pept_S49_SppA"/>
</dbReference>
<reference evidence="10 11" key="1">
    <citation type="submission" date="2016-10" db="EMBL/GenBank/DDBJ databases">
        <authorList>
            <person name="de Groot N.N."/>
        </authorList>
    </citation>
    <scope>NUCLEOTIDE SEQUENCE [LARGE SCALE GENOMIC DNA]</scope>
    <source>
        <strain evidence="10 11">DSM 19012</strain>
    </source>
</reference>
<keyword evidence="3 10" id="KW-0645">Protease</keyword>
<evidence type="ECO:0000256" key="3">
    <source>
        <dbReference type="ARBA" id="ARBA00022670"/>
    </source>
</evidence>
<dbReference type="EMBL" id="FONA01000005">
    <property type="protein sequence ID" value="SFD99120.1"/>
    <property type="molecule type" value="Genomic_DNA"/>
</dbReference>
<dbReference type="InterPro" id="IPR047217">
    <property type="entry name" value="S49_SppA_67K_type_N"/>
</dbReference>
<evidence type="ECO:0000256" key="7">
    <source>
        <dbReference type="PIRSR" id="PIRSR001217-1"/>
    </source>
</evidence>
<dbReference type="InterPro" id="IPR047272">
    <property type="entry name" value="S49_SppA_C"/>
</dbReference>
<evidence type="ECO:0000313" key="10">
    <source>
        <dbReference type="EMBL" id="SFD99120.1"/>
    </source>
</evidence>
<dbReference type="Pfam" id="PF01343">
    <property type="entry name" value="Peptidase_S49"/>
    <property type="match status" value="2"/>
</dbReference>
<proteinExistence type="inferred from homology"/>
<dbReference type="InterPro" id="IPR004634">
    <property type="entry name" value="Pept_S49_pIV"/>
</dbReference>
<dbReference type="GO" id="GO:0008236">
    <property type="term" value="F:serine-type peptidase activity"/>
    <property type="evidence" value="ECO:0007669"/>
    <property type="project" value="UniProtKB-KW"/>
</dbReference>
<keyword evidence="5" id="KW-0720">Serine protease</keyword>
<keyword evidence="8" id="KW-0812">Transmembrane</keyword>
<keyword evidence="4" id="KW-0378">Hydrolase</keyword>
<organism evidence="10 11">
    <name type="scientific">Thermophagus xiamenensis</name>
    <dbReference type="NCBI Taxonomy" id="385682"/>
    <lineage>
        <taxon>Bacteria</taxon>
        <taxon>Pseudomonadati</taxon>
        <taxon>Bacteroidota</taxon>
        <taxon>Bacteroidia</taxon>
        <taxon>Marinilabiliales</taxon>
        <taxon>Marinilabiliaceae</taxon>
        <taxon>Thermophagus</taxon>
    </lineage>
</organism>
<dbReference type="SUPFAM" id="SSF52096">
    <property type="entry name" value="ClpP/crotonase"/>
    <property type="match status" value="2"/>
</dbReference>
<evidence type="ECO:0000256" key="8">
    <source>
        <dbReference type="SAM" id="Phobius"/>
    </source>
</evidence>
<dbReference type="eggNOG" id="COG0616">
    <property type="taxonomic scope" value="Bacteria"/>
</dbReference>
<evidence type="ECO:0000256" key="6">
    <source>
        <dbReference type="ARBA" id="ARBA00023136"/>
    </source>
</evidence>
<dbReference type="CDD" id="cd07018">
    <property type="entry name" value="S49_SppA_67K_type"/>
    <property type="match status" value="1"/>
</dbReference>
<keyword evidence="6 8" id="KW-0472">Membrane</keyword>
<dbReference type="NCBIfam" id="TIGR00705">
    <property type="entry name" value="SppA_67K"/>
    <property type="match status" value="1"/>
</dbReference>
<dbReference type="InterPro" id="IPR002142">
    <property type="entry name" value="Peptidase_S49"/>
</dbReference>
<dbReference type="FunCoup" id="A0A1I1X190">
    <property type="interactions" value="209"/>
</dbReference>
<comment type="subcellular location">
    <subcellularLocation>
        <location evidence="1">Membrane</location>
    </subcellularLocation>
</comment>
<dbReference type="PANTHER" id="PTHR33209:SF1">
    <property type="entry name" value="PEPTIDASE S49 DOMAIN-CONTAINING PROTEIN"/>
    <property type="match status" value="1"/>
</dbReference>
<name>A0A1I1X190_9BACT</name>
<gene>
    <name evidence="10" type="ORF">SAMN05444380_10545</name>
</gene>
<dbReference type="InParanoid" id="A0A1I1X190"/>
<evidence type="ECO:0000256" key="4">
    <source>
        <dbReference type="ARBA" id="ARBA00022801"/>
    </source>
</evidence>
<dbReference type="NCBIfam" id="TIGR00706">
    <property type="entry name" value="SppA_dom"/>
    <property type="match status" value="1"/>
</dbReference>
<feature type="active site" description="Nucleophile" evidence="7">
    <location>
        <position position="389"/>
    </location>
</feature>
<evidence type="ECO:0000313" key="11">
    <source>
        <dbReference type="Proteomes" id="UP000181976"/>
    </source>
</evidence>
<evidence type="ECO:0000256" key="1">
    <source>
        <dbReference type="ARBA" id="ARBA00004370"/>
    </source>
</evidence>
<keyword evidence="11" id="KW-1185">Reference proteome</keyword>
<protein>
    <submittedName>
        <fullName evidence="10">Protease-4</fullName>
    </submittedName>
</protein>
<accession>A0A1I1X190</accession>
<comment type="similarity">
    <text evidence="2">Belongs to the peptidase S49 family.</text>
</comment>
<dbReference type="OrthoDB" id="9764363at2"/>
<dbReference type="PANTHER" id="PTHR33209">
    <property type="entry name" value="PROTEASE 4"/>
    <property type="match status" value="1"/>
</dbReference>
<dbReference type="InterPro" id="IPR029045">
    <property type="entry name" value="ClpP/crotonase-like_dom_sf"/>
</dbReference>
<feature type="domain" description="Peptidase S49" evidence="9">
    <location>
        <begin position="125"/>
        <end position="277"/>
    </location>
</feature>
<dbReference type="PIRSF" id="PIRSF001217">
    <property type="entry name" value="Protease_4_SppA"/>
    <property type="match status" value="1"/>
</dbReference>
<feature type="domain" description="Peptidase S49" evidence="9">
    <location>
        <begin position="373"/>
        <end position="523"/>
    </location>
</feature>
<dbReference type="CDD" id="cd07023">
    <property type="entry name" value="S49_Sppa_N_C"/>
    <property type="match status" value="1"/>
</dbReference>
<evidence type="ECO:0000256" key="5">
    <source>
        <dbReference type="ARBA" id="ARBA00022825"/>
    </source>
</evidence>
<sequence>MKKFLKYTLAVIVGSFVTIGILMLAFFIMIGIFAASSQKEISVKDNSVLVIKLDGPIVERKISDPISDAIAEILGEPSPIGLNQILSSIKKAQRDDRIKGIYLESGTVLAGYATVEEIRNALLDFKNSGKFIISYAPVYTQKSYYLASVADKVYLSPGGMLEFKGISSHRTFFKNTLEKLGIEMQVFRHGEFKSAVEPYTRTDMSKPARMQTLTYTLSIWNHLLSKINDSRGLSAEKLNVIADQVPMFKDETFLMQTGLIDGLKYKDQVINELKDSTNTDYSKDINSIEIKKYADVYVPDDKKGISKNKIAVIYAEGVIDGTDSSEGIISEDLSRTIRQARRDTTIKAVVLRINSPGGSALGSEIIWREVKLTSETKPLIVSMSDLAASGGYYIACAADTIVAHPNTLTGSIGVFGLIPNVKGLFNKIGITTDRVKTNKYADLPSIDRPFTSDEKELLQAFVENSYNTFIDRCAEGRNTTKEKIDEIGQGRVWSGKDAIDINLVDLLGGLDDAIEIAAKNANITDDYRIVELPEELTPFEQFVKSMGGNVKTRIMSLFWKNNDYAKILQIINNVENNYPIQARIPYDISLN</sequence>
<dbReference type="AlphaFoldDB" id="A0A1I1X190"/>
<feature type="transmembrane region" description="Helical" evidence="8">
    <location>
        <begin position="7"/>
        <end position="34"/>
    </location>
</feature>
<dbReference type="RefSeq" id="WP_010526720.1">
    <property type="nucleotide sequence ID" value="NZ_AFSL01000015.1"/>
</dbReference>
<feature type="active site" description="Proton donor/acceptor" evidence="7">
    <location>
        <position position="193"/>
    </location>
</feature>
<evidence type="ECO:0000256" key="2">
    <source>
        <dbReference type="ARBA" id="ARBA00008683"/>
    </source>
</evidence>
<dbReference type="Gene3D" id="3.90.226.10">
    <property type="entry name" value="2-enoyl-CoA Hydratase, Chain A, domain 1"/>
    <property type="match status" value="4"/>
</dbReference>
<keyword evidence="8" id="KW-1133">Transmembrane helix</keyword>
<dbReference type="Proteomes" id="UP000181976">
    <property type="component" value="Unassembled WGS sequence"/>
</dbReference>
<evidence type="ECO:0000259" key="9">
    <source>
        <dbReference type="Pfam" id="PF01343"/>
    </source>
</evidence>
<dbReference type="GO" id="GO:0016020">
    <property type="term" value="C:membrane"/>
    <property type="evidence" value="ECO:0007669"/>
    <property type="project" value="UniProtKB-SubCell"/>
</dbReference>
<dbReference type="GO" id="GO:0006465">
    <property type="term" value="P:signal peptide processing"/>
    <property type="evidence" value="ECO:0007669"/>
    <property type="project" value="InterPro"/>
</dbReference>
<dbReference type="STRING" id="385682.SAMN05444380_10545"/>